<evidence type="ECO:0000256" key="5">
    <source>
        <dbReference type="SAM" id="MobiDB-lite"/>
    </source>
</evidence>
<sequence length="500" mass="53191">MDRFDTDILIVGAGAAGLTLALDLARRGVDFQLVEKNLSPFPGSRGKGLQPRSLEVFEDLGVLADLQAVGGPYPTVVTYDGAQAVRTQVHDAVAPTPAEPYGSPLMVPQFQTEAVLRRHLAVLGHTPAFASELVAFDQDADGVTARLRTTEGEATVRARYLIGTDGGRSFVRHALDIGFPGETQPFRAIIGDMPIAGLDFGAWHRWYTPDALLALCPLAGTTLFQVVAQVTDEVTPTLDLVQDIVRTRSGRDDLVVGEPTWLSTLRVNLRLADRYRVGRVFIAGDAAHVHPPTGGQGLNTSVQDAYNLGWKLAAVLKGAPDSLLDSYEAERRPIAAHVLGLSGRLLGQVGQPEGMRRGREMRELDLTYRGGPLAPDTPARPGRVQAGDRAPDAPCRARNGTSTRLFKAYQGPHFTLLGYGAAVADVAAGLPGVTALSVAPQGGGEDADLVDDSGHIRDAYDIAPGTLLLVRPDGYVGALTDDPAALRDTLSRWLGVTTKA</sequence>
<comment type="caution">
    <text evidence="7">The sequence shown here is derived from an EMBL/GenBank/DDBJ whole genome shotgun (WGS) entry which is preliminary data.</text>
</comment>
<evidence type="ECO:0000313" key="8">
    <source>
        <dbReference type="Proteomes" id="UP000539175"/>
    </source>
</evidence>
<feature type="region of interest" description="Disordered" evidence="5">
    <location>
        <begin position="368"/>
        <end position="393"/>
    </location>
</feature>
<dbReference type="GO" id="GO:0016709">
    <property type="term" value="F:oxidoreductase activity, acting on paired donors, with incorporation or reduction of molecular oxygen, NAD(P)H as one donor, and incorporation of one atom of oxygen"/>
    <property type="evidence" value="ECO:0007669"/>
    <property type="project" value="UniProtKB-ARBA"/>
</dbReference>
<dbReference type="Gene3D" id="3.30.70.2450">
    <property type="match status" value="1"/>
</dbReference>
<evidence type="ECO:0000256" key="2">
    <source>
        <dbReference type="ARBA" id="ARBA00007801"/>
    </source>
</evidence>
<dbReference type="InterPro" id="IPR036188">
    <property type="entry name" value="FAD/NAD-bd_sf"/>
</dbReference>
<keyword evidence="8" id="KW-1185">Reference proteome</keyword>
<dbReference type="InterPro" id="IPR036249">
    <property type="entry name" value="Thioredoxin-like_sf"/>
</dbReference>
<accession>A0A7X0AZC6</accession>
<feature type="domain" description="FAD-binding" evidence="6">
    <location>
        <begin position="5"/>
        <end position="339"/>
    </location>
</feature>
<comment type="cofactor">
    <cofactor evidence="1">
        <name>FAD</name>
        <dbReference type="ChEBI" id="CHEBI:57692"/>
    </cofactor>
</comment>
<reference evidence="7 8" key="1">
    <citation type="submission" date="2020-08" db="EMBL/GenBank/DDBJ databases">
        <title>Genomic Encyclopedia of Type Strains, Phase IV (KMG-IV): sequencing the most valuable type-strain genomes for metagenomic binning, comparative biology and taxonomic classification.</title>
        <authorList>
            <person name="Goeker M."/>
        </authorList>
    </citation>
    <scope>NUCLEOTIDE SEQUENCE [LARGE SCALE GENOMIC DNA]</scope>
    <source>
        <strain evidence="7 8">DSM 22198</strain>
    </source>
</reference>
<dbReference type="Pfam" id="PF01494">
    <property type="entry name" value="FAD_binding_3"/>
    <property type="match status" value="1"/>
</dbReference>
<gene>
    <name evidence="7" type="ORF">FHS74_002375</name>
</gene>
<dbReference type="SUPFAM" id="SSF51905">
    <property type="entry name" value="FAD/NAD(P)-binding domain"/>
    <property type="match status" value="1"/>
</dbReference>
<dbReference type="Gene3D" id="3.50.50.60">
    <property type="entry name" value="FAD/NAD(P)-binding domain"/>
    <property type="match status" value="1"/>
</dbReference>
<dbReference type="PANTHER" id="PTHR43004:SF19">
    <property type="entry name" value="BINDING MONOOXYGENASE, PUTATIVE (JCVI)-RELATED"/>
    <property type="match status" value="1"/>
</dbReference>
<dbReference type="PRINTS" id="PR00420">
    <property type="entry name" value="RNGMNOXGNASE"/>
</dbReference>
<dbReference type="InterPro" id="IPR050641">
    <property type="entry name" value="RIFMO-like"/>
</dbReference>
<dbReference type="InterPro" id="IPR002938">
    <property type="entry name" value="FAD-bd"/>
</dbReference>
<dbReference type="SUPFAM" id="SSF52833">
    <property type="entry name" value="Thioredoxin-like"/>
    <property type="match status" value="1"/>
</dbReference>
<evidence type="ECO:0000256" key="1">
    <source>
        <dbReference type="ARBA" id="ARBA00001974"/>
    </source>
</evidence>
<organism evidence="7 8">
    <name type="scientific">Nitrospirillum iridis</name>
    <dbReference type="NCBI Taxonomy" id="765888"/>
    <lineage>
        <taxon>Bacteria</taxon>
        <taxon>Pseudomonadati</taxon>
        <taxon>Pseudomonadota</taxon>
        <taxon>Alphaproteobacteria</taxon>
        <taxon>Rhodospirillales</taxon>
        <taxon>Azospirillaceae</taxon>
        <taxon>Nitrospirillum</taxon>
    </lineage>
</organism>
<dbReference type="RefSeq" id="WP_184800622.1">
    <property type="nucleotide sequence ID" value="NZ_JACIIZ010000006.1"/>
</dbReference>
<name>A0A7X0AZC6_9PROT</name>
<dbReference type="PANTHER" id="PTHR43004">
    <property type="entry name" value="TRK SYSTEM POTASSIUM UPTAKE PROTEIN"/>
    <property type="match status" value="1"/>
</dbReference>
<dbReference type="AlphaFoldDB" id="A0A7X0AZC6"/>
<evidence type="ECO:0000256" key="3">
    <source>
        <dbReference type="ARBA" id="ARBA00022630"/>
    </source>
</evidence>
<dbReference type="NCBIfam" id="NF004832">
    <property type="entry name" value="PRK06184.1"/>
    <property type="match status" value="1"/>
</dbReference>
<evidence type="ECO:0000259" key="6">
    <source>
        <dbReference type="Pfam" id="PF01494"/>
    </source>
</evidence>
<comment type="similarity">
    <text evidence="2">Belongs to the PheA/TfdB FAD monooxygenase family.</text>
</comment>
<protein>
    <submittedName>
        <fullName evidence="7">2-polyprenyl-6-methoxyphenol hydroxylase-like FAD-dependent oxidoreductase</fullName>
    </submittedName>
</protein>
<dbReference type="GO" id="GO:0071949">
    <property type="term" value="F:FAD binding"/>
    <property type="evidence" value="ECO:0007669"/>
    <property type="project" value="InterPro"/>
</dbReference>
<dbReference type="EMBL" id="JACIIZ010000006">
    <property type="protein sequence ID" value="MBB6251815.1"/>
    <property type="molecule type" value="Genomic_DNA"/>
</dbReference>
<keyword evidence="4" id="KW-0274">FAD</keyword>
<evidence type="ECO:0000256" key="4">
    <source>
        <dbReference type="ARBA" id="ARBA00022827"/>
    </source>
</evidence>
<dbReference type="Gene3D" id="3.40.30.120">
    <property type="match status" value="1"/>
</dbReference>
<keyword evidence="3" id="KW-0285">Flavoprotein</keyword>
<dbReference type="Pfam" id="PF21274">
    <property type="entry name" value="Rng_hyd_C"/>
    <property type="match status" value="1"/>
</dbReference>
<proteinExistence type="inferred from homology"/>
<evidence type="ECO:0000313" key="7">
    <source>
        <dbReference type="EMBL" id="MBB6251815.1"/>
    </source>
</evidence>
<dbReference type="Proteomes" id="UP000539175">
    <property type="component" value="Unassembled WGS sequence"/>
</dbReference>